<protein>
    <submittedName>
        <fullName evidence="1">Uncharacterized protein</fullName>
    </submittedName>
</protein>
<evidence type="ECO:0000313" key="2">
    <source>
        <dbReference type="Proteomes" id="UP001064504"/>
    </source>
</evidence>
<dbReference type="RefSeq" id="WP_261745034.1">
    <property type="nucleotide sequence ID" value="NZ_CP104557.1"/>
</dbReference>
<dbReference type="EMBL" id="CP104557">
    <property type="protein sequence ID" value="UXH41309.1"/>
    <property type="molecule type" value="Genomic_DNA"/>
</dbReference>
<accession>A0ABY6ARD8</accession>
<proteinExistence type="predicted"/>
<dbReference type="Proteomes" id="UP001064504">
    <property type="component" value="Chromosome"/>
</dbReference>
<name>A0ABY6ARD8_9PSED</name>
<evidence type="ECO:0000313" key="1">
    <source>
        <dbReference type="EMBL" id="UXH41309.1"/>
    </source>
</evidence>
<gene>
    <name evidence="1" type="ORF">N5C08_07150</name>
</gene>
<sequence>MIKFNLDICTTRRLSGWIFNEDDQIPIDGIYLSHADKKIKIELIERQDVAQAFSLSNTKLGIEINIPDAFDGVVDDYSLYFESQEIFSYRQQYEKLINARTSLPSMILNSDNPNFGKGRHVIFLYEKEEHQKSLAAFLQPMVRRSFPKKIAGCEFSFEHIENLSRIKDSLLGNLKNVIIVSPSDLYSTIQKTSPTLIESGRFITIFESGSLLSPTGLHEHQLNNFIMRKTSNSHELPLFTSSVARVWEAVENYADLIFKTTENLFFIIQSTGTPVDSFRYISNKIQSKRTEEIIRVRSKETEIILLNISAYSKMFDLIGDTDCWGVAIKRGLKHLDLVI</sequence>
<reference evidence="1" key="1">
    <citation type="submission" date="2022-09" db="EMBL/GenBank/DDBJ databases">
        <title>Complete genome sequence of Pseudomonas promysalinigenes strain RL-WG26, a newly isolated PGPR with the potential for plant salinity stress alleviation.</title>
        <authorList>
            <person name="Ren L."/>
            <person name="Wang G."/>
            <person name="Hu H."/>
        </authorList>
    </citation>
    <scope>NUCLEOTIDE SEQUENCE</scope>
    <source>
        <strain evidence="1">RL-WG26</strain>
    </source>
</reference>
<keyword evidence="2" id="KW-1185">Reference proteome</keyword>
<organism evidence="1 2">
    <name type="scientific">Pseudomonas promysalinigenes</name>
    <dbReference type="NCBI Taxonomy" id="485898"/>
    <lineage>
        <taxon>Bacteria</taxon>
        <taxon>Pseudomonadati</taxon>
        <taxon>Pseudomonadota</taxon>
        <taxon>Gammaproteobacteria</taxon>
        <taxon>Pseudomonadales</taxon>
        <taxon>Pseudomonadaceae</taxon>
        <taxon>Pseudomonas</taxon>
    </lineage>
</organism>